<dbReference type="EMBL" id="JXTB01000343">
    <property type="protein sequence ID" value="PON44828.1"/>
    <property type="molecule type" value="Genomic_DNA"/>
</dbReference>
<sequence length="133" mass="14809">MDCFPTKPMTLVFFVDYHPLLTKLQPPSRAPTVVVVGSMTLGSCMRRRGANEPPCNQVKPPRPGKGFFDHYPPDCAAFAAVEGPCQLSRVFQHMHKNSRAISNTKDPKIICPFDAVGLSYVNLMDSRIAIVRY</sequence>
<gene>
    <name evidence="1" type="ORF">PanWU01x14_264180</name>
</gene>
<accession>A0A2P5B7Q2</accession>
<keyword evidence="2" id="KW-1185">Reference proteome</keyword>
<evidence type="ECO:0000313" key="2">
    <source>
        <dbReference type="Proteomes" id="UP000237105"/>
    </source>
</evidence>
<reference evidence="2" key="1">
    <citation type="submission" date="2016-06" db="EMBL/GenBank/DDBJ databases">
        <title>Parallel loss of symbiosis genes in relatives of nitrogen-fixing non-legume Parasponia.</title>
        <authorList>
            <person name="Van Velzen R."/>
            <person name="Holmer R."/>
            <person name="Bu F."/>
            <person name="Rutten L."/>
            <person name="Van Zeijl A."/>
            <person name="Liu W."/>
            <person name="Santuari L."/>
            <person name="Cao Q."/>
            <person name="Sharma T."/>
            <person name="Shen D."/>
            <person name="Roswanjaya Y."/>
            <person name="Wardhani T."/>
            <person name="Kalhor M.S."/>
            <person name="Jansen J."/>
            <person name="Van den Hoogen J."/>
            <person name="Gungor B."/>
            <person name="Hartog M."/>
            <person name="Hontelez J."/>
            <person name="Verver J."/>
            <person name="Yang W.-C."/>
            <person name="Schijlen E."/>
            <person name="Repin R."/>
            <person name="Schilthuizen M."/>
            <person name="Schranz E."/>
            <person name="Heidstra R."/>
            <person name="Miyata K."/>
            <person name="Fedorova E."/>
            <person name="Kohlen W."/>
            <person name="Bisseling T."/>
            <person name="Smit S."/>
            <person name="Geurts R."/>
        </authorList>
    </citation>
    <scope>NUCLEOTIDE SEQUENCE [LARGE SCALE GENOMIC DNA]</scope>
    <source>
        <strain evidence="2">cv. WU1-14</strain>
    </source>
</reference>
<organism evidence="1 2">
    <name type="scientific">Parasponia andersonii</name>
    <name type="common">Sponia andersonii</name>
    <dbReference type="NCBI Taxonomy" id="3476"/>
    <lineage>
        <taxon>Eukaryota</taxon>
        <taxon>Viridiplantae</taxon>
        <taxon>Streptophyta</taxon>
        <taxon>Embryophyta</taxon>
        <taxon>Tracheophyta</taxon>
        <taxon>Spermatophyta</taxon>
        <taxon>Magnoliopsida</taxon>
        <taxon>eudicotyledons</taxon>
        <taxon>Gunneridae</taxon>
        <taxon>Pentapetalae</taxon>
        <taxon>rosids</taxon>
        <taxon>fabids</taxon>
        <taxon>Rosales</taxon>
        <taxon>Cannabaceae</taxon>
        <taxon>Parasponia</taxon>
    </lineage>
</organism>
<protein>
    <submittedName>
        <fullName evidence="1">Uncharacterized protein</fullName>
    </submittedName>
</protein>
<dbReference type="AlphaFoldDB" id="A0A2P5B7Q2"/>
<proteinExistence type="predicted"/>
<comment type="caution">
    <text evidence="1">The sequence shown here is derived from an EMBL/GenBank/DDBJ whole genome shotgun (WGS) entry which is preliminary data.</text>
</comment>
<name>A0A2P5B7Q2_PARAD</name>
<dbReference type="Proteomes" id="UP000237105">
    <property type="component" value="Unassembled WGS sequence"/>
</dbReference>
<evidence type="ECO:0000313" key="1">
    <source>
        <dbReference type="EMBL" id="PON44828.1"/>
    </source>
</evidence>